<dbReference type="EMBL" id="SUNJ01004840">
    <property type="protein sequence ID" value="TPP64133.1"/>
    <property type="molecule type" value="Genomic_DNA"/>
</dbReference>
<gene>
    <name evidence="1" type="ORF">FGIG_10425</name>
</gene>
<proteinExistence type="predicted"/>
<reference evidence="1 2" key="1">
    <citation type="submission" date="2019-04" db="EMBL/GenBank/DDBJ databases">
        <title>Annotation for the trematode Fasciola gigantica.</title>
        <authorList>
            <person name="Choi Y.-J."/>
        </authorList>
    </citation>
    <scope>NUCLEOTIDE SEQUENCE [LARGE SCALE GENOMIC DNA]</scope>
    <source>
        <strain evidence="1">Uganda_cow_1</strain>
    </source>
</reference>
<accession>A0A504YSC7</accession>
<keyword evidence="2" id="KW-1185">Reference proteome</keyword>
<evidence type="ECO:0000313" key="2">
    <source>
        <dbReference type="Proteomes" id="UP000316759"/>
    </source>
</evidence>
<evidence type="ECO:0000313" key="1">
    <source>
        <dbReference type="EMBL" id="TPP64133.1"/>
    </source>
</evidence>
<protein>
    <submittedName>
        <fullName evidence="1">Uncharacterized protein</fullName>
    </submittedName>
</protein>
<organism evidence="1 2">
    <name type="scientific">Fasciola gigantica</name>
    <name type="common">Giant liver fluke</name>
    <dbReference type="NCBI Taxonomy" id="46835"/>
    <lineage>
        <taxon>Eukaryota</taxon>
        <taxon>Metazoa</taxon>
        <taxon>Spiralia</taxon>
        <taxon>Lophotrochozoa</taxon>
        <taxon>Platyhelminthes</taxon>
        <taxon>Trematoda</taxon>
        <taxon>Digenea</taxon>
        <taxon>Plagiorchiida</taxon>
        <taxon>Echinostomata</taxon>
        <taxon>Echinostomatoidea</taxon>
        <taxon>Fasciolidae</taxon>
        <taxon>Fasciola</taxon>
    </lineage>
</organism>
<dbReference type="Proteomes" id="UP000316759">
    <property type="component" value="Unassembled WGS sequence"/>
</dbReference>
<dbReference type="OrthoDB" id="10460635at2759"/>
<dbReference type="AlphaFoldDB" id="A0A504YSC7"/>
<comment type="caution">
    <text evidence="1">The sequence shown here is derived from an EMBL/GenBank/DDBJ whole genome shotgun (WGS) entry which is preliminary data.</text>
</comment>
<sequence length="106" mass="12624">MHRPKAPVTFIKVELQKLQEIRKSLSVHLETICWERHPLLWPSKELVNDEKHDECVRRLEYRIREMETLHLQPAQQKLAISDGSESSQNSVFQLTELFFTEDLLEQ</sequence>
<name>A0A504YSC7_FASGI</name>